<comment type="caution">
    <text evidence="6">The sequence shown here is derived from an EMBL/GenBank/DDBJ whole genome shotgun (WGS) entry which is preliminary data.</text>
</comment>
<accession>A0A3D9UM02</accession>
<proteinExistence type="inferred from homology"/>
<dbReference type="Gene3D" id="3.90.550.10">
    <property type="entry name" value="Spore Coat Polysaccharide Biosynthesis Protein SpsA, Chain A"/>
    <property type="match status" value="1"/>
</dbReference>
<sequence length="292" mass="32467">MTNQDRPSVGVVMLSMGDRPGPLAEAIRSVQAQQGVDLDIVLVGNGWEPEGLPDGVRTVYEPENTGIPQGRNIGAAEAIGEFLFFFDDDATIPETDVLARLVATIQQADDIALCQPGLTDPVTGEAPRRWVPRLRVKPGELQGGQVATFSEGVVLIRRSAFVQVGGWPGNFFFGHEGIDLAWRLMDAGWRLWYAPEIPVNHPYTEAARHPIYYRTNARNRVWVAKRNLPAPLVPLYLGTWTALTLARVHDKESLKVWFRGFGEGVRTDAGERIPMRWKTVRELTRAGRPPII</sequence>
<dbReference type="PANTHER" id="PTHR43179:SF12">
    <property type="entry name" value="GALACTOFURANOSYLTRANSFERASE GLFT2"/>
    <property type="match status" value="1"/>
</dbReference>
<evidence type="ECO:0000256" key="3">
    <source>
        <dbReference type="ARBA" id="ARBA00022676"/>
    </source>
</evidence>
<dbReference type="AlphaFoldDB" id="A0A3D9UM02"/>
<protein>
    <submittedName>
        <fullName evidence="6">GT2 family glycosyltransferase</fullName>
    </submittedName>
</protein>
<keyword evidence="4 6" id="KW-0808">Transferase</keyword>
<dbReference type="Proteomes" id="UP000256253">
    <property type="component" value="Unassembled WGS sequence"/>
</dbReference>
<comment type="pathway">
    <text evidence="1">Cell wall biogenesis; cell wall polysaccharide biosynthesis.</text>
</comment>
<evidence type="ECO:0000313" key="7">
    <source>
        <dbReference type="Proteomes" id="UP000256253"/>
    </source>
</evidence>
<reference evidence="6 7" key="1">
    <citation type="submission" date="2018-08" db="EMBL/GenBank/DDBJ databases">
        <title>Sequencing the genomes of 1000 actinobacteria strains.</title>
        <authorList>
            <person name="Klenk H.-P."/>
        </authorList>
    </citation>
    <scope>NUCLEOTIDE SEQUENCE [LARGE SCALE GENOMIC DNA]</scope>
    <source>
        <strain evidence="6 7">DSM 22967</strain>
    </source>
</reference>
<name>A0A3D9UM02_9MICO</name>
<dbReference type="EMBL" id="QTUA01000001">
    <property type="protein sequence ID" value="REF30472.1"/>
    <property type="molecule type" value="Genomic_DNA"/>
</dbReference>
<organism evidence="6 7">
    <name type="scientific">Calidifontibacter indicus</name>
    <dbReference type="NCBI Taxonomy" id="419650"/>
    <lineage>
        <taxon>Bacteria</taxon>
        <taxon>Bacillati</taxon>
        <taxon>Actinomycetota</taxon>
        <taxon>Actinomycetes</taxon>
        <taxon>Micrococcales</taxon>
        <taxon>Dermacoccaceae</taxon>
        <taxon>Calidifontibacter</taxon>
    </lineage>
</organism>
<gene>
    <name evidence="6" type="ORF">DFJ65_1480</name>
</gene>
<dbReference type="RefSeq" id="WP_342767506.1">
    <property type="nucleotide sequence ID" value="NZ_QTUA01000001.1"/>
</dbReference>
<dbReference type="InterPro" id="IPR001173">
    <property type="entry name" value="Glyco_trans_2-like"/>
</dbReference>
<evidence type="ECO:0000256" key="4">
    <source>
        <dbReference type="ARBA" id="ARBA00022679"/>
    </source>
</evidence>
<evidence type="ECO:0000256" key="1">
    <source>
        <dbReference type="ARBA" id="ARBA00004776"/>
    </source>
</evidence>
<evidence type="ECO:0000256" key="2">
    <source>
        <dbReference type="ARBA" id="ARBA00006739"/>
    </source>
</evidence>
<comment type="similarity">
    <text evidence="2">Belongs to the glycosyltransferase 2 family.</text>
</comment>
<dbReference type="GO" id="GO:0016757">
    <property type="term" value="F:glycosyltransferase activity"/>
    <property type="evidence" value="ECO:0007669"/>
    <property type="project" value="UniProtKB-KW"/>
</dbReference>
<feature type="domain" description="Glycosyltransferase 2-like" evidence="5">
    <location>
        <begin position="22"/>
        <end position="162"/>
    </location>
</feature>
<dbReference type="PANTHER" id="PTHR43179">
    <property type="entry name" value="RHAMNOSYLTRANSFERASE WBBL"/>
    <property type="match status" value="1"/>
</dbReference>
<evidence type="ECO:0000259" key="5">
    <source>
        <dbReference type="Pfam" id="PF00535"/>
    </source>
</evidence>
<keyword evidence="7" id="KW-1185">Reference proteome</keyword>
<evidence type="ECO:0000313" key="6">
    <source>
        <dbReference type="EMBL" id="REF30472.1"/>
    </source>
</evidence>
<dbReference type="Pfam" id="PF00535">
    <property type="entry name" value="Glycos_transf_2"/>
    <property type="match status" value="1"/>
</dbReference>
<keyword evidence="3" id="KW-0328">Glycosyltransferase</keyword>
<dbReference type="InterPro" id="IPR029044">
    <property type="entry name" value="Nucleotide-diphossugar_trans"/>
</dbReference>
<dbReference type="SUPFAM" id="SSF53448">
    <property type="entry name" value="Nucleotide-diphospho-sugar transferases"/>
    <property type="match status" value="1"/>
</dbReference>